<keyword evidence="1" id="KW-1133">Transmembrane helix</keyword>
<dbReference type="OrthoDB" id="341081at2759"/>
<comment type="caution">
    <text evidence="2">The sequence shown here is derived from an EMBL/GenBank/DDBJ whole genome shotgun (WGS) entry which is preliminary data.</text>
</comment>
<keyword evidence="1" id="KW-0812">Transmembrane</keyword>
<dbReference type="AlphaFoldDB" id="A0A9D5DFK5"/>
<organism evidence="2">
    <name type="scientific">Cryptosporidium canis</name>
    <dbReference type="NCBI Taxonomy" id="195482"/>
    <lineage>
        <taxon>Eukaryota</taxon>
        <taxon>Sar</taxon>
        <taxon>Alveolata</taxon>
        <taxon>Apicomplexa</taxon>
        <taxon>Conoidasida</taxon>
        <taxon>Coccidia</taxon>
        <taxon>Eucoccidiorida</taxon>
        <taxon>Eimeriorina</taxon>
        <taxon>Cryptosporidiidae</taxon>
        <taxon>Cryptosporidium</taxon>
    </lineage>
</organism>
<gene>
    <name evidence="2" type="ORF">OJ253_2338</name>
</gene>
<evidence type="ECO:0000256" key="1">
    <source>
        <dbReference type="SAM" id="Phobius"/>
    </source>
</evidence>
<protein>
    <recommendedName>
        <fullName evidence="3">t-SNARE coiled-coil homology domain-containing protein</fullName>
    </recommendedName>
</protein>
<keyword evidence="1" id="KW-0472">Membrane</keyword>
<proteinExistence type="predicted"/>
<name>A0A9D5DFK5_9CRYT</name>
<evidence type="ECO:0000313" key="2">
    <source>
        <dbReference type="EMBL" id="KAJ1607444.1"/>
    </source>
</evidence>
<sequence>MSWRLVKGLNDIGDLLKCLKDIELICLPEVKDLESSDIESEYSKHKAKLLELYNTTCTILDEIESSINRPKLLLKVKLQDLIDQMKIELQELKVISNKHSSSSSLKVAGNIVDYLEIDNYERDLVVAIQTRVDKLFNNTAPESIYSITLRNLMLKADSANIFENKIISNFDKNKISEWSRENKRIDQGIRDIGDNALKIAEKAEQLGYEARLQNISIEEIKNITELASTNISSLNRKVQEVIGTNSNTTFCCRVTLIILVFVAVSIIIALIFKKLI</sequence>
<feature type="transmembrane region" description="Helical" evidence="1">
    <location>
        <begin position="254"/>
        <end position="272"/>
    </location>
</feature>
<dbReference type="Proteomes" id="UP001067231">
    <property type="component" value="Unassembled WGS sequence"/>
</dbReference>
<accession>A0A9D5DFK5</accession>
<reference evidence="2" key="1">
    <citation type="submission" date="2022-10" db="EMBL/GenBank/DDBJ databases">
        <title>Adaptive evolution leads to modifications in subtelomeric GC content in a zoonotic Cryptosporidium species.</title>
        <authorList>
            <person name="Li J."/>
            <person name="Feng Y."/>
            <person name="Xiao L."/>
        </authorList>
    </citation>
    <scope>NUCLEOTIDE SEQUENCE</scope>
    <source>
        <strain evidence="2">33844</strain>
    </source>
</reference>
<evidence type="ECO:0008006" key="3">
    <source>
        <dbReference type="Google" id="ProtNLM"/>
    </source>
</evidence>
<dbReference type="EMBL" id="JAPCXC010000058">
    <property type="protein sequence ID" value="KAJ1607444.1"/>
    <property type="molecule type" value="Genomic_DNA"/>
</dbReference>